<evidence type="ECO:0000256" key="6">
    <source>
        <dbReference type="ARBA" id="ARBA00023136"/>
    </source>
</evidence>
<dbReference type="Proteomes" id="UP000631114">
    <property type="component" value="Unassembled WGS sequence"/>
</dbReference>
<feature type="region of interest" description="Disordered" evidence="7">
    <location>
        <begin position="187"/>
        <end position="232"/>
    </location>
</feature>
<sequence>MVGMKIRDSFFITLLVIFTASFCYGFTDQRDVFAINSLYVALGNPPLSGWIPNGGDPCLELWEGVQCVNSNVTGIILNGANLGGELGDNLDIFTSMIEINLSDNHIGGSIPSNLPLTIRNFVLSANQFNGSIPDSVSSLTQLTDLGVPYISVQGVVWNIENNLFSGPIPEKLLRIPNFKKDGNPFNTTTIPVSPPDQPALPPPPLSVHSGSGVRPGIENNGPSASQGPSTAESTNFWKTKKFFWAAIVAAFMLISFGILFFMLRCCKGKQRGDKFSKSHKMGASNARMGKSDDIESYGNSQNVTEKVLRSKDGYGIAIPEIGTIPSQRYKVKEDMMTNEVSSKKVWEREKNMTGIDRTLMPPPLAPVEKLNVPPFVPTVITSGKRHVKSLNRAASVRSFTVASLQQYTDSFSQDNLLGGGTLGRVYRAELPDGKPLAVKKLDNMTSILQNDDEFLHLVESISKLQNANVLELEGYCVEHGQRLLIYEYCCNGTLHDALHSDGLPKKLSWNARIRVALGAARALDPNMLQFADPLIKSNVDPKVGLGAMVSLPDCDLELTGLNWGQPLRMYLHEVCHPPMIHQNFKSANVLLDDELAVRVSDCGLAPLMSAGSVNQMSGQISSKGYGAPEFEMGTYSCQSDVYSFGVVMLELLTGRKAFDSSRSRGEQFLVRWAIPQLHDIEALSRMVDPSLNGAYPAKSLSRFADIISLCVQSEPEFRPPMSEIVQSLLHMIQREPPIRR</sequence>
<feature type="compositionally biased region" description="Pro residues" evidence="7">
    <location>
        <begin position="192"/>
        <end position="205"/>
    </location>
</feature>
<gene>
    <name evidence="10" type="ORF">IFM89_014087</name>
</gene>
<dbReference type="PANTHER" id="PTHR48007">
    <property type="entry name" value="LEUCINE-RICH REPEAT RECEPTOR-LIKE PROTEIN KINASE PXC1"/>
    <property type="match status" value="1"/>
</dbReference>
<keyword evidence="2" id="KW-0433">Leucine-rich repeat</keyword>
<keyword evidence="4" id="KW-0677">Repeat</keyword>
<dbReference type="PANTHER" id="PTHR48007:SF22">
    <property type="entry name" value="PROTEIN STRUBBELIG-RECEPTOR FAMILY 3-LIKE ISOFORM X1"/>
    <property type="match status" value="1"/>
</dbReference>
<dbReference type="InterPro" id="IPR001245">
    <property type="entry name" value="Ser-Thr/Tyr_kinase_cat_dom"/>
</dbReference>
<evidence type="ECO:0000256" key="2">
    <source>
        <dbReference type="ARBA" id="ARBA00022614"/>
    </source>
</evidence>
<evidence type="ECO:0000313" key="10">
    <source>
        <dbReference type="EMBL" id="KAF9588625.1"/>
    </source>
</evidence>
<keyword evidence="11" id="KW-1185">Reference proteome</keyword>
<evidence type="ECO:0000256" key="8">
    <source>
        <dbReference type="SAM" id="Phobius"/>
    </source>
</evidence>
<dbReference type="SUPFAM" id="SSF56112">
    <property type="entry name" value="Protein kinase-like (PK-like)"/>
    <property type="match status" value="2"/>
</dbReference>
<dbReference type="FunFam" id="3.30.200.20:FF:000125">
    <property type="entry name" value="Protein STRUBBELIG-RECEPTOR FAMILY 8"/>
    <property type="match status" value="1"/>
</dbReference>
<dbReference type="InterPro" id="IPR011009">
    <property type="entry name" value="Kinase-like_dom_sf"/>
</dbReference>
<keyword evidence="3 8" id="KW-0812">Transmembrane</keyword>
<dbReference type="InterPro" id="IPR000719">
    <property type="entry name" value="Prot_kinase_dom"/>
</dbReference>
<comment type="caution">
    <text evidence="10">The sequence shown here is derived from an EMBL/GenBank/DDBJ whole genome shotgun (WGS) entry which is preliminary data.</text>
</comment>
<dbReference type="Pfam" id="PF08263">
    <property type="entry name" value="LRRNT_2"/>
    <property type="match status" value="1"/>
</dbReference>
<keyword evidence="5 8" id="KW-1133">Transmembrane helix</keyword>
<evidence type="ECO:0000256" key="5">
    <source>
        <dbReference type="ARBA" id="ARBA00022989"/>
    </source>
</evidence>
<accession>A0A835LBS7</accession>
<feature type="domain" description="Protein kinase" evidence="9">
    <location>
        <begin position="411"/>
        <end position="733"/>
    </location>
</feature>
<dbReference type="InterPro" id="IPR013210">
    <property type="entry name" value="LRR_N_plant-typ"/>
</dbReference>
<keyword evidence="6 8" id="KW-0472">Membrane</keyword>
<feature type="compositionally biased region" description="Polar residues" evidence="7">
    <location>
        <begin position="220"/>
        <end position="232"/>
    </location>
</feature>
<dbReference type="Gene3D" id="3.80.10.10">
    <property type="entry name" value="Ribonuclease Inhibitor"/>
    <property type="match status" value="2"/>
</dbReference>
<proteinExistence type="predicted"/>
<dbReference type="FunFam" id="1.10.510.10:FF:000095">
    <property type="entry name" value="protein STRUBBELIG-RECEPTOR FAMILY 8"/>
    <property type="match status" value="1"/>
</dbReference>
<dbReference type="InterPro" id="IPR046959">
    <property type="entry name" value="PRK1-6/SRF4-like"/>
</dbReference>
<dbReference type="PROSITE" id="PS50011">
    <property type="entry name" value="PROTEIN_KINASE_DOM"/>
    <property type="match status" value="1"/>
</dbReference>
<dbReference type="Gene3D" id="3.30.200.20">
    <property type="entry name" value="Phosphorylase Kinase, domain 1"/>
    <property type="match status" value="1"/>
</dbReference>
<organism evidence="10 11">
    <name type="scientific">Coptis chinensis</name>
    <dbReference type="NCBI Taxonomy" id="261450"/>
    <lineage>
        <taxon>Eukaryota</taxon>
        <taxon>Viridiplantae</taxon>
        <taxon>Streptophyta</taxon>
        <taxon>Embryophyta</taxon>
        <taxon>Tracheophyta</taxon>
        <taxon>Spermatophyta</taxon>
        <taxon>Magnoliopsida</taxon>
        <taxon>Ranunculales</taxon>
        <taxon>Ranunculaceae</taxon>
        <taxon>Coptidoideae</taxon>
        <taxon>Coptis</taxon>
    </lineage>
</organism>
<dbReference type="AlphaFoldDB" id="A0A835LBS7"/>
<evidence type="ECO:0000256" key="3">
    <source>
        <dbReference type="ARBA" id="ARBA00022692"/>
    </source>
</evidence>
<dbReference type="Gene3D" id="1.10.510.10">
    <property type="entry name" value="Transferase(Phosphotransferase) domain 1"/>
    <property type="match status" value="1"/>
</dbReference>
<feature type="transmembrane region" description="Helical" evidence="8">
    <location>
        <begin position="242"/>
        <end position="263"/>
    </location>
</feature>
<feature type="region of interest" description="Disordered" evidence="7">
    <location>
        <begin position="273"/>
        <end position="298"/>
    </location>
</feature>
<dbReference type="OrthoDB" id="676979at2759"/>
<dbReference type="GO" id="GO:0005524">
    <property type="term" value="F:ATP binding"/>
    <property type="evidence" value="ECO:0007669"/>
    <property type="project" value="InterPro"/>
</dbReference>
<dbReference type="Pfam" id="PF07714">
    <property type="entry name" value="PK_Tyr_Ser-Thr"/>
    <property type="match status" value="2"/>
</dbReference>
<name>A0A835LBS7_9MAGN</name>
<evidence type="ECO:0000313" key="11">
    <source>
        <dbReference type="Proteomes" id="UP000631114"/>
    </source>
</evidence>
<dbReference type="EMBL" id="JADFTS010000009">
    <property type="protein sequence ID" value="KAF9588625.1"/>
    <property type="molecule type" value="Genomic_DNA"/>
</dbReference>
<evidence type="ECO:0000259" key="9">
    <source>
        <dbReference type="PROSITE" id="PS50011"/>
    </source>
</evidence>
<dbReference type="GO" id="GO:0016020">
    <property type="term" value="C:membrane"/>
    <property type="evidence" value="ECO:0007669"/>
    <property type="project" value="UniProtKB-SubCell"/>
</dbReference>
<reference evidence="10 11" key="1">
    <citation type="submission" date="2020-10" db="EMBL/GenBank/DDBJ databases">
        <title>The Coptis chinensis genome and diversification of protoberbering-type alkaloids.</title>
        <authorList>
            <person name="Wang B."/>
            <person name="Shu S."/>
            <person name="Song C."/>
            <person name="Liu Y."/>
        </authorList>
    </citation>
    <scope>NUCLEOTIDE SEQUENCE [LARGE SCALE GENOMIC DNA]</scope>
    <source>
        <strain evidence="10">HL-2020</strain>
        <tissue evidence="10">Leaf</tissue>
    </source>
</reference>
<comment type="subcellular location">
    <subcellularLocation>
        <location evidence="1">Membrane</location>
    </subcellularLocation>
</comment>
<evidence type="ECO:0000256" key="7">
    <source>
        <dbReference type="SAM" id="MobiDB-lite"/>
    </source>
</evidence>
<evidence type="ECO:0000256" key="4">
    <source>
        <dbReference type="ARBA" id="ARBA00022737"/>
    </source>
</evidence>
<dbReference type="InterPro" id="IPR032675">
    <property type="entry name" value="LRR_dom_sf"/>
</dbReference>
<dbReference type="SUPFAM" id="SSF52058">
    <property type="entry name" value="L domain-like"/>
    <property type="match status" value="1"/>
</dbReference>
<evidence type="ECO:0000256" key="1">
    <source>
        <dbReference type="ARBA" id="ARBA00004370"/>
    </source>
</evidence>
<dbReference type="GO" id="GO:0004672">
    <property type="term" value="F:protein kinase activity"/>
    <property type="evidence" value="ECO:0007669"/>
    <property type="project" value="InterPro"/>
</dbReference>
<protein>
    <recommendedName>
        <fullName evidence="9">Protein kinase domain-containing protein</fullName>
    </recommendedName>
</protein>